<proteinExistence type="predicted"/>
<name>A0A3D3RE39_9PLAN</name>
<keyword evidence="1" id="KW-0812">Transmembrane</keyword>
<accession>A0A3D3RE39</accession>
<protein>
    <submittedName>
        <fullName evidence="2">Uncharacterized protein</fullName>
    </submittedName>
</protein>
<feature type="transmembrane region" description="Helical" evidence="1">
    <location>
        <begin position="219"/>
        <end position="241"/>
    </location>
</feature>
<reference evidence="2 3" key="1">
    <citation type="journal article" date="2018" name="Nat. Biotechnol.">
        <title>A standardized bacterial taxonomy based on genome phylogeny substantially revises the tree of life.</title>
        <authorList>
            <person name="Parks D.H."/>
            <person name="Chuvochina M."/>
            <person name="Waite D.W."/>
            <person name="Rinke C."/>
            <person name="Skarshewski A."/>
            <person name="Chaumeil P.A."/>
            <person name="Hugenholtz P."/>
        </authorList>
    </citation>
    <scope>NUCLEOTIDE SEQUENCE [LARGE SCALE GENOMIC DNA]</scope>
    <source>
        <strain evidence="2">UBA9375</strain>
    </source>
</reference>
<evidence type="ECO:0000313" key="3">
    <source>
        <dbReference type="Proteomes" id="UP000263642"/>
    </source>
</evidence>
<evidence type="ECO:0000313" key="2">
    <source>
        <dbReference type="EMBL" id="HCO27085.1"/>
    </source>
</evidence>
<feature type="transmembrane region" description="Helical" evidence="1">
    <location>
        <begin position="253"/>
        <end position="277"/>
    </location>
</feature>
<dbReference type="AlphaFoldDB" id="A0A3D3RE39"/>
<comment type="caution">
    <text evidence="2">The sequence shown here is derived from an EMBL/GenBank/DDBJ whole genome shotgun (WGS) entry which is preliminary data.</text>
</comment>
<sequence>MSLDFQFQFCHQPGQAAGATQSPKSGNVPATESTIASGCDTLREFLKAADAPAPDRNGYYHPHIADCSKVEVFFDQPEDQSDFSSGTVRLYGISIDNMRFLFVLAEQGDLVILPAQAEGTAIVTSESNAQQVSSRYPDTLVVTTPGELMAVLKEGRETLPTFRKEAVAEMTAKSKRPLSSGYMTLLKSVVLYAVLRGCFFALVFIATNAGSTSWMPWNFLATSVGILSLAVLITGSLISIIHIAEDKGYTGELGFFLVFMVPISLFLIAFMTGYFLHKDGGNYLMGSMYIPRFAVLLQIWFSSIVSLFILPFLGFCILAALPCKIRIKYEDMFPA</sequence>
<organism evidence="2 3">
    <name type="scientific">Gimesia maris</name>
    <dbReference type="NCBI Taxonomy" id="122"/>
    <lineage>
        <taxon>Bacteria</taxon>
        <taxon>Pseudomonadati</taxon>
        <taxon>Planctomycetota</taxon>
        <taxon>Planctomycetia</taxon>
        <taxon>Planctomycetales</taxon>
        <taxon>Planctomycetaceae</taxon>
        <taxon>Gimesia</taxon>
    </lineage>
</organism>
<keyword evidence="1" id="KW-0472">Membrane</keyword>
<gene>
    <name evidence="2" type="ORF">DIT97_30275</name>
</gene>
<keyword evidence="1" id="KW-1133">Transmembrane helix</keyword>
<feature type="transmembrane region" description="Helical" evidence="1">
    <location>
        <begin position="297"/>
        <end position="321"/>
    </location>
</feature>
<dbReference type="EMBL" id="DQAY01000189">
    <property type="protein sequence ID" value="HCO27085.1"/>
    <property type="molecule type" value="Genomic_DNA"/>
</dbReference>
<feature type="transmembrane region" description="Helical" evidence="1">
    <location>
        <begin position="185"/>
        <end position="207"/>
    </location>
</feature>
<evidence type="ECO:0000256" key="1">
    <source>
        <dbReference type="SAM" id="Phobius"/>
    </source>
</evidence>
<dbReference type="Proteomes" id="UP000263642">
    <property type="component" value="Unassembled WGS sequence"/>
</dbReference>